<proteinExistence type="predicted"/>
<reference evidence="1" key="1">
    <citation type="journal article" date="2015" name="Nature">
        <title>Complex archaea that bridge the gap between prokaryotes and eukaryotes.</title>
        <authorList>
            <person name="Spang A."/>
            <person name="Saw J.H."/>
            <person name="Jorgensen S.L."/>
            <person name="Zaremba-Niedzwiedzka K."/>
            <person name="Martijn J."/>
            <person name="Lind A.E."/>
            <person name="van Eijk R."/>
            <person name="Schleper C."/>
            <person name="Guy L."/>
            <person name="Ettema T.J."/>
        </authorList>
    </citation>
    <scope>NUCLEOTIDE SEQUENCE</scope>
</reference>
<name>A0A0F9TQ07_9ZZZZ</name>
<accession>A0A0F9TQ07</accession>
<protein>
    <submittedName>
        <fullName evidence="1">Uncharacterized protein</fullName>
    </submittedName>
</protein>
<dbReference type="EMBL" id="LAZR01000285">
    <property type="protein sequence ID" value="KKN77037.1"/>
    <property type="molecule type" value="Genomic_DNA"/>
</dbReference>
<comment type="caution">
    <text evidence="1">The sequence shown here is derived from an EMBL/GenBank/DDBJ whole genome shotgun (WGS) entry which is preliminary data.</text>
</comment>
<organism evidence="1">
    <name type="scientific">marine sediment metagenome</name>
    <dbReference type="NCBI Taxonomy" id="412755"/>
    <lineage>
        <taxon>unclassified sequences</taxon>
        <taxon>metagenomes</taxon>
        <taxon>ecological metagenomes</taxon>
    </lineage>
</organism>
<dbReference type="AlphaFoldDB" id="A0A0F9TQ07"/>
<sequence length="126" mass="15166">MTRKFNRFMLRSTHEREIKSVQKKAEYDIERVRNENDGERAKLIKILRQFYQGYVGFEERDLKLLFTMSSHVLRTIPAHDTQLFRYVARQMAGELERELASINLTRVLEITDRFDQPRHAIPHMED</sequence>
<gene>
    <name evidence="1" type="ORF">LCGC14_0363760</name>
</gene>
<evidence type="ECO:0000313" key="1">
    <source>
        <dbReference type="EMBL" id="KKN77037.1"/>
    </source>
</evidence>